<name>A0A0L8H9N5_OCTBM</name>
<feature type="chain" id="PRO_5005583636" description="G-protein coupled receptors family 1 profile domain-containing protein" evidence="2">
    <location>
        <begin position="20"/>
        <end position="95"/>
    </location>
</feature>
<organism evidence="3">
    <name type="scientific">Octopus bimaculoides</name>
    <name type="common">California two-spotted octopus</name>
    <dbReference type="NCBI Taxonomy" id="37653"/>
    <lineage>
        <taxon>Eukaryota</taxon>
        <taxon>Metazoa</taxon>
        <taxon>Spiralia</taxon>
        <taxon>Lophotrochozoa</taxon>
        <taxon>Mollusca</taxon>
        <taxon>Cephalopoda</taxon>
        <taxon>Coleoidea</taxon>
        <taxon>Octopodiformes</taxon>
        <taxon>Octopoda</taxon>
        <taxon>Incirrata</taxon>
        <taxon>Octopodidae</taxon>
        <taxon>Octopus</taxon>
    </lineage>
</organism>
<keyword evidence="2" id="KW-0732">Signal</keyword>
<evidence type="ECO:0000256" key="1">
    <source>
        <dbReference type="SAM" id="Phobius"/>
    </source>
</evidence>
<dbReference type="AlphaFoldDB" id="A0A0L8H9N5"/>
<sequence length="95" mass="10729">MCVISVIIFFFLIPTLTNTTLVSLYIPNSPLAHSIIKIACMCVCIYGNFLFFFFVSFPLPHRTIKLNPWHCCKFSPSSTRQSHFLKAGITPSNPS</sequence>
<feature type="transmembrane region" description="Helical" evidence="1">
    <location>
        <begin position="35"/>
        <end position="57"/>
    </location>
</feature>
<dbReference type="EMBL" id="KQ418757">
    <property type="protein sequence ID" value="KOF86008.1"/>
    <property type="molecule type" value="Genomic_DNA"/>
</dbReference>
<evidence type="ECO:0000256" key="2">
    <source>
        <dbReference type="SAM" id="SignalP"/>
    </source>
</evidence>
<keyword evidence="1" id="KW-1133">Transmembrane helix</keyword>
<gene>
    <name evidence="3" type="ORF">OCBIM_22019374mg</name>
</gene>
<reference evidence="3" key="1">
    <citation type="submission" date="2015-07" db="EMBL/GenBank/DDBJ databases">
        <title>MeaNS - Measles Nucleotide Surveillance Program.</title>
        <authorList>
            <person name="Tran T."/>
            <person name="Druce J."/>
        </authorList>
    </citation>
    <scope>NUCLEOTIDE SEQUENCE</scope>
    <source>
        <strain evidence="3">UCB-OBI-ISO-001</strain>
        <tissue evidence="3">Gonad</tissue>
    </source>
</reference>
<keyword evidence="1" id="KW-0812">Transmembrane</keyword>
<evidence type="ECO:0000313" key="3">
    <source>
        <dbReference type="EMBL" id="KOF86008.1"/>
    </source>
</evidence>
<feature type="signal peptide" evidence="2">
    <location>
        <begin position="1"/>
        <end position="19"/>
    </location>
</feature>
<accession>A0A0L8H9N5</accession>
<evidence type="ECO:0008006" key="4">
    <source>
        <dbReference type="Google" id="ProtNLM"/>
    </source>
</evidence>
<protein>
    <recommendedName>
        <fullName evidence="4">G-protein coupled receptors family 1 profile domain-containing protein</fullName>
    </recommendedName>
</protein>
<proteinExistence type="predicted"/>
<keyword evidence="1" id="KW-0472">Membrane</keyword>